<evidence type="ECO:0000256" key="4">
    <source>
        <dbReference type="ARBA" id="ARBA00035143"/>
    </source>
</evidence>
<dbReference type="PANTHER" id="PTHR11710:SF0">
    <property type="entry name" value="40S RIBOSOMAL PROTEIN S19"/>
    <property type="match status" value="1"/>
</dbReference>
<dbReference type="NCBIfam" id="NF006811">
    <property type="entry name" value="PRK09333.1"/>
    <property type="match status" value="1"/>
</dbReference>
<sequence>MVNALEAPADKLLERLADYIKENIPEVKPPAWAMFVKTGSHKEKPPMDPNWWYIRAASVLRKLYKNSSPTGLTELRREYGGRKRRGMRPERSVEAPGNAIRKILQQLETAGLVRRTRRGRVLTPQGKALMDRLAYDVMVEEARKNPELAKYLPESARTKILA</sequence>
<dbReference type="GO" id="GO:0003723">
    <property type="term" value="F:RNA binding"/>
    <property type="evidence" value="ECO:0007669"/>
    <property type="project" value="TreeGrafter"/>
</dbReference>
<dbReference type="InterPro" id="IPR036390">
    <property type="entry name" value="WH_DNA-bd_sf"/>
</dbReference>
<evidence type="ECO:0000256" key="2">
    <source>
        <dbReference type="ARBA" id="ARBA00022980"/>
    </source>
</evidence>
<comment type="function">
    <text evidence="5">May be involved in maturation of the 30S ribosomal subunit.</text>
</comment>
<dbReference type="InterPro" id="IPR027548">
    <property type="entry name" value="Ribosomal_eS19_archaeal"/>
</dbReference>
<dbReference type="GO" id="GO:0003735">
    <property type="term" value="F:structural constituent of ribosome"/>
    <property type="evidence" value="ECO:0007669"/>
    <property type="project" value="InterPro"/>
</dbReference>
<evidence type="ECO:0000256" key="3">
    <source>
        <dbReference type="ARBA" id="ARBA00023274"/>
    </source>
</evidence>
<comment type="similarity">
    <text evidence="1 5">Belongs to the eukaryotic ribosomal protein eS19 family.</text>
</comment>
<dbReference type="GO" id="GO:0022627">
    <property type="term" value="C:cytosolic small ribosomal subunit"/>
    <property type="evidence" value="ECO:0007669"/>
    <property type="project" value="TreeGrafter"/>
</dbReference>
<gene>
    <name evidence="5" type="primary">rps19e</name>
    <name evidence="6" type="ORF">ENP55_00915</name>
</gene>
<name>A0A7C2BKG7_9CREN</name>
<dbReference type="SMART" id="SM01413">
    <property type="entry name" value="Ribosomal_S19e"/>
    <property type="match status" value="1"/>
</dbReference>
<dbReference type="EMBL" id="DSJT01000004">
    <property type="protein sequence ID" value="HEF86876.1"/>
    <property type="molecule type" value="Genomic_DNA"/>
</dbReference>
<proteinExistence type="inferred from homology"/>
<organism evidence="6">
    <name type="scientific">Thermosphaera aggregans</name>
    <dbReference type="NCBI Taxonomy" id="54254"/>
    <lineage>
        <taxon>Archaea</taxon>
        <taxon>Thermoproteota</taxon>
        <taxon>Thermoprotei</taxon>
        <taxon>Desulfurococcales</taxon>
        <taxon>Desulfurococcaceae</taxon>
        <taxon>Thermosphaera</taxon>
    </lineage>
</organism>
<dbReference type="AlphaFoldDB" id="A0A7C2BKG7"/>
<dbReference type="FunFam" id="1.10.10.10:FF:000449">
    <property type="entry name" value="30S ribosomal protein S19e"/>
    <property type="match status" value="1"/>
</dbReference>
<dbReference type="Pfam" id="PF01090">
    <property type="entry name" value="Ribosomal_S19e"/>
    <property type="match status" value="1"/>
</dbReference>
<keyword evidence="3 5" id="KW-0687">Ribonucleoprotein</keyword>
<dbReference type="HAMAP" id="MF_01474">
    <property type="entry name" value="Ribosomal_eS19"/>
    <property type="match status" value="1"/>
</dbReference>
<dbReference type="SUPFAM" id="SSF46785">
    <property type="entry name" value="Winged helix' DNA-binding domain"/>
    <property type="match status" value="1"/>
</dbReference>
<dbReference type="PANTHER" id="PTHR11710">
    <property type="entry name" value="40S RIBOSOMAL PROTEIN S19"/>
    <property type="match status" value="1"/>
</dbReference>
<comment type="subunit">
    <text evidence="5">Part of the 30S ribosomal subunit.</text>
</comment>
<comment type="caution">
    <text evidence="6">The sequence shown here is derived from an EMBL/GenBank/DDBJ whole genome shotgun (WGS) entry which is preliminary data.</text>
</comment>
<dbReference type="InterPro" id="IPR036388">
    <property type="entry name" value="WH-like_DNA-bd_sf"/>
</dbReference>
<dbReference type="GO" id="GO:0000028">
    <property type="term" value="P:ribosomal small subunit assembly"/>
    <property type="evidence" value="ECO:0007669"/>
    <property type="project" value="TreeGrafter"/>
</dbReference>
<evidence type="ECO:0000256" key="1">
    <source>
        <dbReference type="ARBA" id="ARBA00010014"/>
    </source>
</evidence>
<dbReference type="InterPro" id="IPR001266">
    <property type="entry name" value="Ribosomal_eS19"/>
</dbReference>
<reference evidence="6" key="1">
    <citation type="journal article" date="2020" name="mSystems">
        <title>Genome- and Community-Level Interaction Insights into Carbon Utilization and Element Cycling Functions of Hydrothermarchaeota in Hydrothermal Sediment.</title>
        <authorList>
            <person name="Zhou Z."/>
            <person name="Liu Y."/>
            <person name="Xu W."/>
            <person name="Pan J."/>
            <person name="Luo Z.H."/>
            <person name="Li M."/>
        </authorList>
    </citation>
    <scope>NUCLEOTIDE SEQUENCE [LARGE SCALE GENOMIC DNA]</scope>
    <source>
        <strain evidence="6">SpSt-23</strain>
    </source>
</reference>
<dbReference type="Gene3D" id="1.10.10.10">
    <property type="entry name" value="Winged helix-like DNA-binding domain superfamily/Winged helix DNA-binding domain"/>
    <property type="match status" value="1"/>
</dbReference>
<evidence type="ECO:0000313" key="6">
    <source>
        <dbReference type="EMBL" id="HEF86876.1"/>
    </source>
</evidence>
<accession>A0A7C2BKG7</accession>
<keyword evidence="2 5" id="KW-0689">Ribosomal protein</keyword>
<protein>
    <recommendedName>
        <fullName evidence="4 5">Small ribosomal subunit protein eS19</fullName>
    </recommendedName>
</protein>
<evidence type="ECO:0000256" key="5">
    <source>
        <dbReference type="HAMAP-Rule" id="MF_01474"/>
    </source>
</evidence>
<dbReference type="GO" id="GO:0006412">
    <property type="term" value="P:translation"/>
    <property type="evidence" value="ECO:0007669"/>
    <property type="project" value="UniProtKB-UniRule"/>
</dbReference>